<accession>A0A5J6D6U8</accession>
<feature type="domain" description="Acb2/Tad1 hairpin" evidence="2">
    <location>
        <begin position="24"/>
        <end position="87"/>
    </location>
</feature>
<dbReference type="Pfam" id="PF24729">
    <property type="entry name" value="Acb2_Tad1_hairpin"/>
    <property type="match status" value="1"/>
</dbReference>
<gene>
    <name evidence="3" type="primary">36</name>
    <name evidence="3" type="ORF">SEA_ZUKO_36</name>
</gene>
<evidence type="ECO:0000259" key="2">
    <source>
        <dbReference type="Pfam" id="PF24729"/>
    </source>
</evidence>
<dbReference type="GO" id="GO:0000166">
    <property type="term" value="F:nucleotide binding"/>
    <property type="evidence" value="ECO:0007669"/>
    <property type="project" value="UniProtKB-KW"/>
</dbReference>
<dbReference type="InterPro" id="IPR056098">
    <property type="entry name" value="Acb2/Tad1_hairpin"/>
</dbReference>
<dbReference type="GeneID" id="77931390"/>
<keyword evidence="1" id="KW-0547">Nucleotide-binding</keyword>
<evidence type="ECO:0000313" key="3">
    <source>
        <dbReference type="EMBL" id="QEQ93614.1"/>
    </source>
</evidence>
<organism evidence="3 4">
    <name type="scientific">Streptomyces phage Zuko</name>
    <dbReference type="NCBI Taxonomy" id="2601695"/>
    <lineage>
        <taxon>Viruses</taxon>
        <taxon>Duplodnaviria</taxon>
        <taxon>Heunggongvirae</taxon>
        <taxon>Uroviricota</taxon>
        <taxon>Caudoviricetes</taxon>
        <taxon>Zukovirus</taxon>
        <taxon>Zukovirus zuko</taxon>
    </lineage>
</organism>
<evidence type="ECO:0000313" key="4">
    <source>
        <dbReference type="Proteomes" id="UP000327392"/>
    </source>
</evidence>
<reference evidence="3 4" key="1">
    <citation type="submission" date="2019-07" db="EMBL/GenBank/DDBJ databases">
        <authorList>
            <person name="Mandava P."/>
            <person name="Ferry J.C."/>
            <person name="Fallon S.M."/>
            <person name="Hajdenberg M."/>
            <person name="Sharma E."/>
            <person name="Shaffer C.D."/>
            <person name="Weston-Hafer K.A."/>
            <person name="Garlena R.A."/>
            <person name="Russell D.A."/>
            <person name="Pope W.H."/>
            <person name="Jacobs-Sera D."/>
            <person name="Hatfull G.F."/>
        </authorList>
    </citation>
    <scope>NUCLEOTIDE SEQUENCE [LARGE SCALE GENOMIC DNA]</scope>
</reference>
<sequence>MPHRDLIPPAVKPVPGPRALTPDEIHERFSFHPALSESRRNQHDYVRQLMERTAMALAGNLPNPSRELSLALTALEESMHWANKALALSPDPEAEELISLTPLERAQRAYEAYGAVTGRKNFLGDPMPEWDELGDTIQSAWIAAANIGGTP</sequence>
<dbReference type="Proteomes" id="UP000327392">
    <property type="component" value="Segment"/>
</dbReference>
<dbReference type="RefSeq" id="YP_010655527.1">
    <property type="nucleotide sequence ID" value="NC_070829.1"/>
</dbReference>
<dbReference type="EMBL" id="MN204493">
    <property type="protein sequence ID" value="QEQ93614.1"/>
    <property type="molecule type" value="Genomic_DNA"/>
</dbReference>
<evidence type="ECO:0000256" key="1">
    <source>
        <dbReference type="ARBA" id="ARBA00022741"/>
    </source>
</evidence>
<keyword evidence="4" id="KW-1185">Reference proteome</keyword>
<proteinExistence type="predicted"/>
<protein>
    <recommendedName>
        <fullName evidence="2">Acb2/Tad1 hairpin domain-containing protein</fullName>
    </recommendedName>
</protein>
<dbReference type="KEGG" id="vg:77931390"/>
<name>A0A5J6D6U8_9CAUD</name>